<dbReference type="Gene3D" id="3.40.630.30">
    <property type="match status" value="1"/>
</dbReference>
<dbReference type="GO" id="GO:0016747">
    <property type="term" value="F:acyltransferase activity, transferring groups other than amino-acyl groups"/>
    <property type="evidence" value="ECO:0007669"/>
    <property type="project" value="InterPro"/>
</dbReference>
<reference evidence="2" key="1">
    <citation type="submission" date="2020-05" db="EMBL/GenBank/DDBJ databases">
        <authorList>
            <person name="Chiriac C."/>
            <person name="Salcher M."/>
            <person name="Ghai R."/>
            <person name="Kavagutti S V."/>
        </authorList>
    </citation>
    <scope>NUCLEOTIDE SEQUENCE</scope>
</reference>
<evidence type="ECO:0000259" key="1">
    <source>
        <dbReference type="PROSITE" id="PS51186"/>
    </source>
</evidence>
<dbReference type="InterPro" id="IPR016181">
    <property type="entry name" value="Acyl_CoA_acyltransferase"/>
</dbReference>
<dbReference type="InterPro" id="IPR000182">
    <property type="entry name" value="GNAT_dom"/>
</dbReference>
<name>A0A6J6P1E7_9ZZZZ</name>
<dbReference type="EMBL" id="CAEZXP010000001">
    <property type="protein sequence ID" value="CAB4690434.1"/>
    <property type="molecule type" value="Genomic_DNA"/>
</dbReference>
<proteinExistence type="predicted"/>
<gene>
    <name evidence="2" type="ORF">UFOPK2399_00674</name>
</gene>
<dbReference type="PROSITE" id="PS51186">
    <property type="entry name" value="GNAT"/>
    <property type="match status" value="1"/>
</dbReference>
<dbReference type="Pfam" id="PF00583">
    <property type="entry name" value="Acetyltransf_1"/>
    <property type="match status" value="1"/>
</dbReference>
<organism evidence="2">
    <name type="scientific">freshwater metagenome</name>
    <dbReference type="NCBI Taxonomy" id="449393"/>
    <lineage>
        <taxon>unclassified sequences</taxon>
        <taxon>metagenomes</taxon>
        <taxon>ecological metagenomes</taxon>
    </lineage>
</organism>
<sequence length="163" mass="17948">MSVAPTQIEHRPLIRRGGREDLPFLRSLLTLAHGWRVNVSEVDAPFGRYIERWGRAGDLSVIAIEDGHRIGAAWLRTFDEDEPGYGYLDAETPELTIVVLPGKQGQGVGRLLLDAILQRATDEGVHAVSVAVEKGHPDQRAFELKGFLPAAENGHGTVLRRVL</sequence>
<feature type="domain" description="N-acetyltransferase" evidence="1">
    <location>
        <begin position="8"/>
        <end position="163"/>
    </location>
</feature>
<dbReference type="SUPFAM" id="SSF55729">
    <property type="entry name" value="Acyl-CoA N-acyltransferases (Nat)"/>
    <property type="match status" value="1"/>
</dbReference>
<evidence type="ECO:0000313" key="2">
    <source>
        <dbReference type="EMBL" id="CAB4690434.1"/>
    </source>
</evidence>
<protein>
    <submittedName>
        <fullName evidence="2">Unannotated protein</fullName>
    </submittedName>
</protein>
<accession>A0A6J6P1E7</accession>
<dbReference type="CDD" id="cd04301">
    <property type="entry name" value="NAT_SF"/>
    <property type="match status" value="1"/>
</dbReference>
<dbReference type="AlphaFoldDB" id="A0A6J6P1E7"/>